<protein>
    <submittedName>
        <fullName evidence="1">Uncharacterized protein</fullName>
    </submittedName>
</protein>
<evidence type="ECO:0000313" key="1">
    <source>
        <dbReference type="EMBL" id="CAK9137152.1"/>
    </source>
</evidence>
<keyword evidence="2" id="KW-1185">Reference proteome</keyword>
<reference evidence="1 2" key="1">
    <citation type="submission" date="2024-02" db="EMBL/GenBank/DDBJ databases">
        <authorList>
            <person name="Vignale AGUSTIN F."/>
            <person name="Sosa J E."/>
            <person name="Modenutti C."/>
        </authorList>
    </citation>
    <scope>NUCLEOTIDE SEQUENCE [LARGE SCALE GENOMIC DNA]</scope>
</reference>
<dbReference type="AlphaFoldDB" id="A0ABC8QXJ6"/>
<name>A0ABC8QXJ6_9AQUA</name>
<proteinExistence type="predicted"/>
<evidence type="ECO:0000313" key="2">
    <source>
        <dbReference type="Proteomes" id="UP001642360"/>
    </source>
</evidence>
<comment type="caution">
    <text evidence="1">The sequence shown here is derived from an EMBL/GenBank/DDBJ whole genome shotgun (WGS) entry which is preliminary data.</text>
</comment>
<accession>A0ABC8QXJ6</accession>
<gene>
    <name evidence="1" type="ORF">ILEXP_LOCUS4170</name>
</gene>
<dbReference type="Proteomes" id="UP001642360">
    <property type="component" value="Unassembled WGS sequence"/>
</dbReference>
<sequence length="100" mass="11730">MSQKRPLAVQLAEASLLYIYSFETRILVDLKLFEEDWRSLAIIIECHLSLQHLMASNFLQKNLAEDQPNRTTNFRGFCLGWKFAGVKPEKTTIRSREREK</sequence>
<dbReference type="EMBL" id="CAUOFW020000803">
    <property type="protein sequence ID" value="CAK9137152.1"/>
    <property type="molecule type" value="Genomic_DNA"/>
</dbReference>
<organism evidence="1 2">
    <name type="scientific">Ilex paraguariensis</name>
    <name type="common">yerba mate</name>
    <dbReference type="NCBI Taxonomy" id="185542"/>
    <lineage>
        <taxon>Eukaryota</taxon>
        <taxon>Viridiplantae</taxon>
        <taxon>Streptophyta</taxon>
        <taxon>Embryophyta</taxon>
        <taxon>Tracheophyta</taxon>
        <taxon>Spermatophyta</taxon>
        <taxon>Magnoliopsida</taxon>
        <taxon>eudicotyledons</taxon>
        <taxon>Gunneridae</taxon>
        <taxon>Pentapetalae</taxon>
        <taxon>asterids</taxon>
        <taxon>campanulids</taxon>
        <taxon>Aquifoliales</taxon>
        <taxon>Aquifoliaceae</taxon>
        <taxon>Ilex</taxon>
    </lineage>
</organism>